<dbReference type="InterPro" id="IPR000914">
    <property type="entry name" value="SBP_5_dom"/>
</dbReference>
<dbReference type="Proteomes" id="UP001501844">
    <property type="component" value="Unassembled WGS sequence"/>
</dbReference>
<evidence type="ECO:0000313" key="5">
    <source>
        <dbReference type="EMBL" id="GAA4299722.1"/>
    </source>
</evidence>
<sequence>MAANLPLVTIKDSLSYFAYQIRPEARWDDGKPVTAQDVAFSLKLLNSPLLDNERWRAQYHFIKDIVLSNKNPLAFTIICSGYTPEMNLLTGDFFVLPAHRYDPQAKITQIPFGLFKIRYDSLANSPAIKELSSTVQSPSMAKDTAWVRGSGPYKLMAWSGGQQVTLSKKKNWWGTTLEKSSPSFRNNPSTLQFQIIEDNAAAVIALKARQLDVMDNIPLPSFLEMQRNKSFKQDFSLHTAPTFDLVFLGINGSSPLLNDKLTRQALSHLVNIPQLIKTIQGGYATATVGLVHPEEKQFYNSTLPPIDHNPAKTQDLLQKAGWKKSSEGWVKSKGKSKTVLALTLMYRAGNSEFESIALLFQQNAKAMGIPVSLQAIESSQISQRLQDGTFDLYLRTFVGNPFSYNLLPLLHTSSIGEGGGNVTRFGNAETDQLLERISIESNQNTKATLLKQLQEKMQEERNLVFLFFQQNKLAVSKKVDSVIISSLKPGYDLPKFVLKK</sequence>
<dbReference type="Gene3D" id="3.10.105.10">
    <property type="entry name" value="Dipeptide-binding Protein, Domain 3"/>
    <property type="match status" value="1"/>
</dbReference>
<evidence type="ECO:0000313" key="6">
    <source>
        <dbReference type="Proteomes" id="UP001501844"/>
    </source>
</evidence>
<protein>
    <submittedName>
        <fullName evidence="5">Peptide-binding protein</fullName>
    </submittedName>
</protein>
<reference evidence="6" key="1">
    <citation type="journal article" date="2019" name="Int. J. Syst. Evol. Microbiol.">
        <title>The Global Catalogue of Microorganisms (GCM) 10K type strain sequencing project: providing services to taxonomists for standard genome sequencing and annotation.</title>
        <authorList>
            <consortium name="The Broad Institute Genomics Platform"/>
            <consortium name="The Broad Institute Genome Sequencing Center for Infectious Disease"/>
            <person name="Wu L."/>
            <person name="Ma J."/>
        </authorList>
    </citation>
    <scope>NUCLEOTIDE SEQUENCE [LARGE SCALE GENOMIC DNA]</scope>
    <source>
        <strain evidence="6">JCM 17917</strain>
    </source>
</reference>
<dbReference type="Pfam" id="PF00496">
    <property type="entry name" value="SBP_bac_5"/>
    <property type="match status" value="1"/>
</dbReference>
<dbReference type="InterPro" id="IPR030678">
    <property type="entry name" value="Peptide/Ni-bd"/>
</dbReference>
<dbReference type="PANTHER" id="PTHR30290:SF9">
    <property type="entry name" value="OLIGOPEPTIDE-BINDING PROTEIN APPA"/>
    <property type="match status" value="1"/>
</dbReference>
<evidence type="ECO:0000256" key="1">
    <source>
        <dbReference type="ARBA" id="ARBA00005695"/>
    </source>
</evidence>
<proteinExistence type="inferred from homology"/>
<comment type="caution">
    <text evidence="5">The sequence shown here is derived from an EMBL/GenBank/DDBJ whole genome shotgun (WGS) entry which is preliminary data.</text>
</comment>
<organism evidence="5 6">
    <name type="scientific">Nibribacter koreensis</name>
    <dbReference type="NCBI Taxonomy" id="1084519"/>
    <lineage>
        <taxon>Bacteria</taxon>
        <taxon>Pseudomonadati</taxon>
        <taxon>Bacteroidota</taxon>
        <taxon>Cytophagia</taxon>
        <taxon>Cytophagales</taxon>
        <taxon>Hymenobacteraceae</taxon>
        <taxon>Nibribacter</taxon>
    </lineage>
</organism>
<dbReference type="SUPFAM" id="SSF53850">
    <property type="entry name" value="Periplasmic binding protein-like II"/>
    <property type="match status" value="1"/>
</dbReference>
<evidence type="ECO:0000256" key="3">
    <source>
        <dbReference type="ARBA" id="ARBA00022729"/>
    </source>
</evidence>
<evidence type="ECO:0000259" key="4">
    <source>
        <dbReference type="Pfam" id="PF00496"/>
    </source>
</evidence>
<dbReference type="PANTHER" id="PTHR30290">
    <property type="entry name" value="PERIPLASMIC BINDING COMPONENT OF ABC TRANSPORTER"/>
    <property type="match status" value="1"/>
</dbReference>
<name>A0ABP8FBF3_9BACT</name>
<keyword evidence="6" id="KW-1185">Reference proteome</keyword>
<dbReference type="PIRSF" id="PIRSF002741">
    <property type="entry name" value="MppA"/>
    <property type="match status" value="1"/>
</dbReference>
<feature type="domain" description="Solute-binding protein family 5" evidence="4">
    <location>
        <begin position="17"/>
        <end position="402"/>
    </location>
</feature>
<keyword evidence="3" id="KW-0732">Signal</keyword>
<accession>A0ABP8FBF3</accession>
<dbReference type="EMBL" id="BAABGX010000001">
    <property type="protein sequence ID" value="GAA4299722.1"/>
    <property type="molecule type" value="Genomic_DNA"/>
</dbReference>
<comment type="similarity">
    <text evidence="1">Belongs to the bacterial solute-binding protein 5 family.</text>
</comment>
<dbReference type="Gene3D" id="3.40.190.10">
    <property type="entry name" value="Periplasmic binding protein-like II"/>
    <property type="match status" value="1"/>
</dbReference>
<gene>
    <name evidence="5" type="ORF">GCM10023183_09280</name>
</gene>
<dbReference type="InterPro" id="IPR039424">
    <property type="entry name" value="SBP_5"/>
</dbReference>
<evidence type="ECO:0000256" key="2">
    <source>
        <dbReference type="ARBA" id="ARBA00022448"/>
    </source>
</evidence>
<keyword evidence="2" id="KW-0813">Transport</keyword>